<reference evidence="3" key="1">
    <citation type="journal article" date="2019" name="Int. J. Syst. Evol. Microbiol.">
        <title>The Global Catalogue of Microorganisms (GCM) 10K type strain sequencing project: providing services to taxonomists for standard genome sequencing and annotation.</title>
        <authorList>
            <consortium name="The Broad Institute Genomics Platform"/>
            <consortium name="The Broad Institute Genome Sequencing Center for Infectious Disease"/>
            <person name="Wu L."/>
            <person name="Ma J."/>
        </authorList>
    </citation>
    <scope>NUCLEOTIDE SEQUENCE [LARGE SCALE GENOMIC DNA]</scope>
    <source>
        <strain evidence="3">NBRC 101365</strain>
    </source>
</reference>
<protein>
    <submittedName>
        <fullName evidence="2">Uncharacterized protein</fullName>
    </submittedName>
</protein>
<gene>
    <name evidence="2" type="ORF">GCM10007874_24290</name>
</gene>
<accession>A0ABQ6CGD5</accession>
<organism evidence="2 3">
    <name type="scientific">Labrys miyagiensis</name>
    <dbReference type="NCBI Taxonomy" id="346912"/>
    <lineage>
        <taxon>Bacteria</taxon>
        <taxon>Pseudomonadati</taxon>
        <taxon>Pseudomonadota</taxon>
        <taxon>Alphaproteobacteria</taxon>
        <taxon>Hyphomicrobiales</taxon>
        <taxon>Xanthobacteraceae</taxon>
        <taxon>Labrys</taxon>
    </lineage>
</organism>
<evidence type="ECO:0000313" key="3">
    <source>
        <dbReference type="Proteomes" id="UP001156882"/>
    </source>
</evidence>
<evidence type="ECO:0000256" key="1">
    <source>
        <dbReference type="SAM" id="MobiDB-lite"/>
    </source>
</evidence>
<keyword evidence="3" id="KW-1185">Reference proteome</keyword>
<dbReference type="Proteomes" id="UP001156882">
    <property type="component" value="Unassembled WGS sequence"/>
</dbReference>
<name>A0ABQ6CGD5_9HYPH</name>
<dbReference type="EMBL" id="BSPC01000022">
    <property type="protein sequence ID" value="GLS19412.1"/>
    <property type="molecule type" value="Genomic_DNA"/>
</dbReference>
<evidence type="ECO:0000313" key="2">
    <source>
        <dbReference type="EMBL" id="GLS19412.1"/>
    </source>
</evidence>
<comment type="caution">
    <text evidence="2">The sequence shown here is derived from an EMBL/GenBank/DDBJ whole genome shotgun (WGS) entry which is preliminary data.</text>
</comment>
<feature type="compositionally biased region" description="Basic and acidic residues" evidence="1">
    <location>
        <begin position="1"/>
        <end position="11"/>
    </location>
</feature>
<sequence>MGETDILRGDTDIGMTKGATRASPTKLGEVAERSEVGGGVAQRAPDFKNGTLAHLKHLSFIL</sequence>
<proteinExistence type="predicted"/>
<feature type="region of interest" description="Disordered" evidence="1">
    <location>
        <begin position="1"/>
        <end position="37"/>
    </location>
</feature>